<dbReference type="OrthoDB" id="1894756at2759"/>
<comment type="caution">
    <text evidence="1">The sequence shown here is derived from an EMBL/GenBank/DDBJ whole genome shotgun (WGS) entry which is preliminary data.</text>
</comment>
<protein>
    <submittedName>
        <fullName evidence="1">Receptor like protein kinase S.2</fullName>
    </submittedName>
</protein>
<keyword evidence="2" id="KW-1185">Reference proteome</keyword>
<keyword evidence="1" id="KW-0675">Receptor</keyword>
<keyword evidence="1" id="KW-0808">Transferase</keyword>
<dbReference type="GO" id="GO:0016301">
    <property type="term" value="F:kinase activity"/>
    <property type="evidence" value="ECO:0007669"/>
    <property type="project" value="UniProtKB-KW"/>
</dbReference>
<dbReference type="Proteomes" id="UP000250321">
    <property type="component" value="Unassembled WGS sequence"/>
</dbReference>
<sequence length="69" mass="8050">MMRLIKLGIGCTRSNPRLRPNMRQIVRILDGNDKCFMEEGKKEESMKEWRQMNASSLSLIKRIQALGIQ</sequence>
<evidence type="ECO:0000313" key="2">
    <source>
        <dbReference type="Proteomes" id="UP000250321"/>
    </source>
</evidence>
<gene>
    <name evidence="1" type="ORF">Pyn_17863</name>
</gene>
<keyword evidence="1" id="KW-0418">Kinase</keyword>
<reference evidence="1 2" key="1">
    <citation type="submission" date="2018-02" db="EMBL/GenBank/DDBJ databases">
        <title>Draft genome of wild Prunus yedoensis var. nudiflora.</title>
        <authorList>
            <person name="Baek S."/>
            <person name="Kim J.-H."/>
            <person name="Choi K."/>
            <person name="Kim G.-B."/>
            <person name="Cho A."/>
            <person name="Jang H."/>
            <person name="Shin C.-H."/>
            <person name="Yu H.-J."/>
            <person name="Mun J.-H."/>
        </authorList>
    </citation>
    <scope>NUCLEOTIDE SEQUENCE [LARGE SCALE GENOMIC DNA]</scope>
    <source>
        <strain evidence="2">cv. Jeju island</strain>
        <tissue evidence="1">Leaf</tissue>
    </source>
</reference>
<evidence type="ECO:0000313" key="1">
    <source>
        <dbReference type="EMBL" id="PQM39369.1"/>
    </source>
</evidence>
<dbReference type="STRING" id="2094558.A0A314UX74"/>
<dbReference type="AlphaFoldDB" id="A0A314UX74"/>
<dbReference type="EMBL" id="PJQY01003196">
    <property type="protein sequence ID" value="PQM39369.1"/>
    <property type="molecule type" value="Genomic_DNA"/>
</dbReference>
<accession>A0A314UX74</accession>
<organism evidence="1 2">
    <name type="scientific">Prunus yedoensis var. nudiflora</name>
    <dbReference type="NCBI Taxonomy" id="2094558"/>
    <lineage>
        <taxon>Eukaryota</taxon>
        <taxon>Viridiplantae</taxon>
        <taxon>Streptophyta</taxon>
        <taxon>Embryophyta</taxon>
        <taxon>Tracheophyta</taxon>
        <taxon>Spermatophyta</taxon>
        <taxon>Magnoliopsida</taxon>
        <taxon>eudicotyledons</taxon>
        <taxon>Gunneridae</taxon>
        <taxon>Pentapetalae</taxon>
        <taxon>rosids</taxon>
        <taxon>fabids</taxon>
        <taxon>Rosales</taxon>
        <taxon>Rosaceae</taxon>
        <taxon>Amygdaloideae</taxon>
        <taxon>Amygdaleae</taxon>
        <taxon>Prunus</taxon>
    </lineage>
</organism>
<name>A0A314UX74_PRUYE</name>
<proteinExistence type="predicted"/>